<dbReference type="GO" id="GO:0016020">
    <property type="term" value="C:membrane"/>
    <property type="evidence" value="ECO:0007669"/>
    <property type="project" value="TreeGrafter"/>
</dbReference>
<dbReference type="GO" id="GO:0004467">
    <property type="term" value="F:long-chain fatty acid-CoA ligase activity"/>
    <property type="evidence" value="ECO:0007669"/>
    <property type="project" value="UniProtKB-EC"/>
</dbReference>
<evidence type="ECO:0000313" key="7">
    <source>
        <dbReference type="Proteomes" id="UP000008718"/>
    </source>
</evidence>
<keyword evidence="1" id="KW-0547">Nucleotide-binding</keyword>
<organism evidence="6 7">
    <name type="scientific">Paludibacter propionicigenes (strain DSM 17365 / JCM 13257 / WB4)</name>
    <dbReference type="NCBI Taxonomy" id="694427"/>
    <lineage>
        <taxon>Bacteria</taxon>
        <taxon>Pseudomonadati</taxon>
        <taxon>Bacteroidota</taxon>
        <taxon>Bacteroidia</taxon>
        <taxon>Bacteroidales</taxon>
        <taxon>Paludibacteraceae</taxon>
        <taxon>Paludibacter</taxon>
    </lineage>
</organism>
<dbReference type="GO" id="GO:0005524">
    <property type="term" value="F:ATP binding"/>
    <property type="evidence" value="ECO:0007669"/>
    <property type="project" value="UniProtKB-KW"/>
</dbReference>
<reference evidence="6 7" key="2">
    <citation type="journal article" date="2011" name="Stand. Genomic Sci.">
        <title>Complete genome sequence of Paludibacter propionicigenes type strain (WB4).</title>
        <authorList>
            <person name="Gronow S."/>
            <person name="Munk C."/>
            <person name="Lapidus A."/>
            <person name="Nolan M."/>
            <person name="Lucas S."/>
            <person name="Hammon N."/>
            <person name="Deshpande S."/>
            <person name="Cheng J.F."/>
            <person name="Tapia R."/>
            <person name="Han C."/>
            <person name="Goodwin L."/>
            <person name="Pitluck S."/>
            <person name="Liolios K."/>
            <person name="Ivanova N."/>
            <person name="Mavromatis K."/>
            <person name="Mikhailova N."/>
            <person name="Pati A."/>
            <person name="Chen A."/>
            <person name="Palaniappan K."/>
            <person name="Land M."/>
            <person name="Hauser L."/>
            <person name="Chang Y.J."/>
            <person name="Jeffries C.D."/>
            <person name="Brambilla E."/>
            <person name="Rohde M."/>
            <person name="Goker M."/>
            <person name="Detter J.C."/>
            <person name="Woyke T."/>
            <person name="Bristow J."/>
            <person name="Eisen J.A."/>
            <person name="Markowitz V."/>
            <person name="Hugenholtz P."/>
            <person name="Kyrpides N.C."/>
            <person name="Klenk H.P."/>
        </authorList>
    </citation>
    <scope>NUCLEOTIDE SEQUENCE [LARGE SCALE GENOMIC DNA]</scope>
    <source>
        <strain evidence="7">DSM 17365 / JCM 13257 / WB4</strain>
    </source>
</reference>
<dbReference type="AlphaFoldDB" id="E4T2N7"/>
<comment type="catalytic activity">
    <reaction evidence="3">
        <text>a long-chain fatty acid + ATP + CoA = a long-chain fatty acyl-CoA + AMP + diphosphate</text>
        <dbReference type="Rhea" id="RHEA:15421"/>
        <dbReference type="ChEBI" id="CHEBI:30616"/>
        <dbReference type="ChEBI" id="CHEBI:33019"/>
        <dbReference type="ChEBI" id="CHEBI:57287"/>
        <dbReference type="ChEBI" id="CHEBI:57560"/>
        <dbReference type="ChEBI" id="CHEBI:83139"/>
        <dbReference type="ChEBI" id="CHEBI:456215"/>
        <dbReference type="EC" id="6.2.1.3"/>
    </reaction>
    <physiologicalReaction direction="left-to-right" evidence="3">
        <dbReference type="Rhea" id="RHEA:15422"/>
    </physiologicalReaction>
</comment>
<evidence type="ECO:0000313" key="6">
    <source>
        <dbReference type="EMBL" id="ADQ78981.1"/>
    </source>
</evidence>
<keyword evidence="4" id="KW-0812">Transmembrane</keyword>
<evidence type="ECO:0000259" key="5">
    <source>
        <dbReference type="Pfam" id="PF00501"/>
    </source>
</evidence>
<keyword evidence="7" id="KW-1185">Reference proteome</keyword>
<feature type="transmembrane region" description="Helical" evidence="4">
    <location>
        <begin position="582"/>
        <end position="601"/>
    </location>
</feature>
<keyword evidence="4" id="KW-0472">Membrane</keyword>
<dbReference type="PROSITE" id="PS00455">
    <property type="entry name" value="AMP_BINDING"/>
    <property type="match status" value="1"/>
</dbReference>
<proteinExistence type="predicted"/>
<dbReference type="STRING" id="694427.Palpr_0827"/>
<dbReference type="InterPro" id="IPR042099">
    <property type="entry name" value="ANL_N_sf"/>
</dbReference>
<dbReference type="SUPFAM" id="SSF56801">
    <property type="entry name" value="Acetyl-CoA synthetase-like"/>
    <property type="match status" value="1"/>
</dbReference>
<dbReference type="InterPro" id="IPR000873">
    <property type="entry name" value="AMP-dep_synth/lig_dom"/>
</dbReference>
<sequence length="604" mass="68276">MNKKIEPKPLTLQSLIDYSVKNFSTQLSVSFVDGKPITYKELGRQIEELSKLLYSFGLRKGDKVALLSHNMPNWVVAYFAVVSKGLVIVPVLPDFTRVEIENVLLHSESKALFISERLLTRIEGLELPLLEATILLDNFSILNGSSDTEAKAVDCSKIIVEEEDTAAIIYTSGTTGRSKGVVLSHKSITFIAMQSDAFQSISKADVFLSLLPLSHTYENSIGMLFPIMYGASIYYLEKPPTAAALLPALAKIRPTMMLSVPLIMEKLYKTQIQSKFASNQFKRMIYKTPLFRKIIHRIAGKKLYQTFGGRLKFFGIGGAKLDSRVERFMKEGKFPYAIGYGLTETAPLLAGAGVQQTKLQSTGFAVPGVQLKINNPDKKGVGEIWAKGPNVMKGYYKNPEATAEVLTADGWFKTGDYGRFDSRKRLYIKGRIKNTIVGASGENIYPEDIETIINNHKLVVESLVLEEDGFLVAKVLLDIEELEKVIGHFKSVIEDKKEKHKAWKANFMKELNEKLNRVSQINRIDIMDEPFEKTASQKIKRFLYSKQHKSEHKKKSEMIRSFFMPSWLCLCFVYPLSLSKTVAYRMFSFLCQVLFPVWLILCRL</sequence>
<dbReference type="HOGENOM" id="CLU_000022_59_9_10"/>
<dbReference type="Gene3D" id="3.40.50.12780">
    <property type="entry name" value="N-terminal domain of ligase-like"/>
    <property type="match status" value="1"/>
</dbReference>
<dbReference type="Proteomes" id="UP000008718">
    <property type="component" value="Chromosome"/>
</dbReference>
<dbReference type="KEGG" id="ppn:Palpr_0827"/>
<evidence type="ECO:0000256" key="2">
    <source>
        <dbReference type="ARBA" id="ARBA00022840"/>
    </source>
</evidence>
<dbReference type="PANTHER" id="PTHR43272:SF33">
    <property type="entry name" value="AMP-BINDING DOMAIN-CONTAINING PROTEIN-RELATED"/>
    <property type="match status" value="1"/>
</dbReference>
<keyword evidence="2" id="KW-0067">ATP-binding</keyword>
<dbReference type="PANTHER" id="PTHR43272">
    <property type="entry name" value="LONG-CHAIN-FATTY-ACID--COA LIGASE"/>
    <property type="match status" value="1"/>
</dbReference>
<protein>
    <submittedName>
        <fullName evidence="6">AMP-dependent synthetase and ligase</fullName>
    </submittedName>
</protein>
<evidence type="ECO:0000256" key="4">
    <source>
        <dbReference type="SAM" id="Phobius"/>
    </source>
</evidence>
<dbReference type="eggNOG" id="COG1022">
    <property type="taxonomic scope" value="Bacteria"/>
</dbReference>
<feature type="domain" description="AMP-dependent synthetase/ligase" evidence="5">
    <location>
        <begin position="31"/>
        <end position="396"/>
    </location>
</feature>
<dbReference type="InterPro" id="IPR045851">
    <property type="entry name" value="AMP-bd_C_sf"/>
</dbReference>
<name>E4T2N7_PALPW</name>
<dbReference type="InterPro" id="IPR020845">
    <property type="entry name" value="AMP-binding_CS"/>
</dbReference>
<keyword evidence="4" id="KW-1133">Transmembrane helix</keyword>
<accession>E4T2N7</accession>
<dbReference type="EMBL" id="CP002345">
    <property type="protein sequence ID" value="ADQ78981.1"/>
    <property type="molecule type" value="Genomic_DNA"/>
</dbReference>
<evidence type="ECO:0000256" key="1">
    <source>
        <dbReference type="ARBA" id="ARBA00022741"/>
    </source>
</evidence>
<dbReference type="Pfam" id="PF00501">
    <property type="entry name" value="AMP-binding"/>
    <property type="match status" value="1"/>
</dbReference>
<gene>
    <name evidence="6" type="ordered locus">Palpr_0827</name>
</gene>
<reference key="1">
    <citation type="submission" date="2010-11" db="EMBL/GenBank/DDBJ databases">
        <title>The complete genome of Paludibacter propionicigenes DSM 17365.</title>
        <authorList>
            <consortium name="US DOE Joint Genome Institute (JGI-PGF)"/>
            <person name="Lucas S."/>
            <person name="Copeland A."/>
            <person name="Lapidus A."/>
            <person name="Bruce D."/>
            <person name="Goodwin L."/>
            <person name="Pitluck S."/>
            <person name="Kyrpides N."/>
            <person name="Mavromatis K."/>
            <person name="Ivanova N."/>
            <person name="Munk A.C."/>
            <person name="Brettin T."/>
            <person name="Detter J.C."/>
            <person name="Han C."/>
            <person name="Tapia R."/>
            <person name="Land M."/>
            <person name="Hauser L."/>
            <person name="Markowitz V."/>
            <person name="Cheng J.-F."/>
            <person name="Hugenholtz P."/>
            <person name="Woyke T."/>
            <person name="Wu D."/>
            <person name="Gronow S."/>
            <person name="Wellnitz S."/>
            <person name="Brambilla E."/>
            <person name="Klenk H.-P."/>
            <person name="Eisen J.A."/>
        </authorList>
    </citation>
    <scope>NUCLEOTIDE SEQUENCE</scope>
    <source>
        <strain>WB4</strain>
    </source>
</reference>
<keyword evidence="6" id="KW-0436">Ligase</keyword>
<dbReference type="Gene3D" id="3.30.300.30">
    <property type="match status" value="1"/>
</dbReference>
<evidence type="ECO:0000256" key="3">
    <source>
        <dbReference type="ARBA" id="ARBA00024484"/>
    </source>
</evidence>